<sequence>MDAGSMTILAYFDSMPDPWLTDAEIINTFSVLEHEFFEWHRNGVDTRATHDLSLNNSFLRDALHQRWPDQHYIMERYLIFSIKWNGRHLRRNNHSLSHEELVALVSSTPCNSPDRLAKTIWMLRAHGTLDLLLGESDFGGTTAGYSVHIGAQFLGPDAPLGNITSPQLLHRVIMAVGQSLDPGLPRETGVVSSDDHLLEEPFCFFQLGALMVCAGQDWIDARADADDGDAGWVSTGYSVVVRLTPDGYPAGPVYAMYNFHQPRLDADRLWATWEEIEWRDSSNDQELPHIRRLHPGCDQRFFMAKIAGSLAAMDGDTVDFDIVSRERCDLVRAKMDGSKIVPTQPRFG</sequence>
<dbReference type="EMBL" id="JAAVMX010000005">
    <property type="protein sequence ID" value="KAF4509111.1"/>
    <property type="molecule type" value="Genomic_DNA"/>
</dbReference>
<protein>
    <submittedName>
        <fullName evidence="1">Uncharacterized protein</fullName>
    </submittedName>
</protein>
<accession>A0A8H4PRG0</accession>
<gene>
    <name evidence="1" type="ORF">G6O67_005414</name>
</gene>
<evidence type="ECO:0000313" key="2">
    <source>
        <dbReference type="Proteomes" id="UP000557566"/>
    </source>
</evidence>
<proteinExistence type="predicted"/>
<comment type="caution">
    <text evidence="1">The sequence shown here is derived from an EMBL/GenBank/DDBJ whole genome shotgun (WGS) entry which is preliminary data.</text>
</comment>
<dbReference type="AlphaFoldDB" id="A0A8H4PRG0"/>
<keyword evidence="2" id="KW-1185">Reference proteome</keyword>
<reference evidence="1 2" key="1">
    <citation type="journal article" date="2020" name="Genome Biol. Evol.">
        <title>A new high-quality draft genome assembly of the Chinese cordyceps Ophiocordyceps sinensis.</title>
        <authorList>
            <person name="Shu R."/>
            <person name="Zhang J."/>
            <person name="Meng Q."/>
            <person name="Zhang H."/>
            <person name="Zhou G."/>
            <person name="Li M."/>
            <person name="Wu P."/>
            <person name="Zhao Y."/>
            <person name="Chen C."/>
            <person name="Qin Q."/>
        </authorList>
    </citation>
    <scope>NUCLEOTIDE SEQUENCE [LARGE SCALE GENOMIC DNA]</scope>
    <source>
        <strain evidence="1 2">IOZ07</strain>
    </source>
</reference>
<name>A0A8H4PRG0_9HYPO</name>
<organism evidence="1 2">
    <name type="scientific">Ophiocordyceps sinensis</name>
    <dbReference type="NCBI Taxonomy" id="72228"/>
    <lineage>
        <taxon>Eukaryota</taxon>
        <taxon>Fungi</taxon>
        <taxon>Dikarya</taxon>
        <taxon>Ascomycota</taxon>
        <taxon>Pezizomycotina</taxon>
        <taxon>Sordariomycetes</taxon>
        <taxon>Hypocreomycetidae</taxon>
        <taxon>Hypocreales</taxon>
        <taxon>Ophiocordycipitaceae</taxon>
        <taxon>Ophiocordyceps</taxon>
    </lineage>
</organism>
<evidence type="ECO:0000313" key="1">
    <source>
        <dbReference type="EMBL" id="KAF4509111.1"/>
    </source>
</evidence>
<dbReference type="Proteomes" id="UP000557566">
    <property type="component" value="Unassembled WGS sequence"/>
</dbReference>
<dbReference type="OrthoDB" id="5430299at2759"/>